<evidence type="ECO:0000256" key="2">
    <source>
        <dbReference type="ARBA" id="ARBA00023163"/>
    </source>
</evidence>
<dbReference type="RefSeq" id="WP_228817162.1">
    <property type="nucleotide sequence ID" value="NZ_JADLPS010000005.1"/>
</dbReference>
<dbReference type="Pfam" id="PF01965">
    <property type="entry name" value="DJ-1_PfpI"/>
    <property type="match status" value="1"/>
</dbReference>
<dbReference type="PANTHER" id="PTHR43130:SF3">
    <property type="entry name" value="HTH-TYPE TRANSCRIPTIONAL REGULATOR RV1931C"/>
    <property type="match status" value="1"/>
</dbReference>
<dbReference type="Gene3D" id="1.10.10.60">
    <property type="entry name" value="Homeodomain-like"/>
    <property type="match status" value="1"/>
</dbReference>
<dbReference type="Gene3D" id="3.40.50.880">
    <property type="match status" value="1"/>
</dbReference>
<evidence type="ECO:0000313" key="4">
    <source>
        <dbReference type="EMBL" id="MFF4022895.1"/>
    </source>
</evidence>
<evidence type="ECO:0000259" key="3">
    <source>
        <dbReference type="PROSITE" id="PS01124"/>
    </source>
</evidence>
<dbReference type="InterPro" id="IPR052158">
    <property type="entry name" value="INH-QAR"/>
</dbReference>
<evidence type="ECO:0000256" key="1">
    <source>
        <dbReference type="ARBA" id="ARBA00023015"/>
    </source>
</evidence>
<dbReference type="InterPro" id="IPR002818">
    <property type="entry name" value="DJ-1/PfpI"/>
</dbReference>
<dbReference type="PANTHER" id="PTHR43130">
    <property type="entry name" value="ARAC-FAMILY TRANSCRIPTIONAL REGULATOR"/>
    <property type="match status" value="1"/>
</dbReference>
<dbReference type="PROSITE" id="PS01124">
    <property type="entry name" value="HTH_ARAC_FAMILY_2"/>
    <property type="match status" value="1"/>
</dbReference>
<accession>A0ABW6T9Q2</accession>
<sequence length="448" mass="47145">MKTGQTTPADAHARLAEVRCPALVIMGSADPDFADPEAEAKAIVAALPDGVGRVVMIENGGHNPHAQSADDVAAAIIPFLGLGESRHGWPSTVAAAPPGCDDGEMPAPRTVVFVVYEGMQLVELAGPMDVFGAVNTMGAETAYRLLTASPHGRPIEADGGLTLGVGHSLHDLASSAAEIDTLVVVGGRISGPVSAEVVRELPALARKSRRVTSVCSGALLLAAAGLLDGYRATTHWGAADRLARSYPRVVVEPDRIYVHDRNRWTSAGVSAGIDLALALVEDDHGREMAQQVARAFVVFTRRSGGQTQFSAQLRMQPARTPAIRAVQQWLPEHLAGDLAVSALARRAGMSERHFARAFRAETGSTPAAFVAELRLEAARRLLESTELTVTAIAGVVGYRHGETLHRAFVRRLATTPEAYRRQYADAGLGTPAAEPVVSAARGSASSPP</sequence>
<keyword evidence="5" id="KW-1185">Reference proteome</keyword>
<dbReference type="SMART" id="SM00342">
    <property type="entry name" value="HTH_ARAC"/>
    <property type="match status" value="1"/>
</dbReference>
<dbReference type="EMBL" id="JBIATK010000002">
    <property type="protein sequence ID" value="MFF4022895.1"/>
    <property type="molecule type" value="Genomic_DNA"/>
</dbReference>
<keyword evidence="2" id="KW-0804">Transcription</keyword>
<dbReference type="Pfam" id="PF12833">
    <property type="entry name" value="HTH_18"/>
    <property type="match status" value="1"/>
</dbReference>
<gene>
    <name evidence="4" type="ORF">ACFYY5_08620</name>
</gene>
<evidence type="ECO:0000313" key="5">
    <source>
        <dbReference type="Proteomes" id="UP001602089"/>
    </source>
</evidence>
<protein>
    <submittedName>
        <fullName evidence="4">Helix-turn-helix domain-containing protein</fullName>
    </submittedName>
</protein>
<dbReference type="InterPro" id="IPR029058">
    <property type="entry name" value="AB_hydrolase_fold"/>
</dbReference>
<keyword evidence="1" id="KW-0805">Transcription regulation</keyword>
<name>A0ABW6T9Q2_9NOCA</name>
<comment type="caution">
    <text evidence="4">The sequence shown here is derived from an EMBL/GenBank/DDBJ whole genome shotgun (WGS) entry which is preliminary data.</text>
</comment>
<dbReference type="Gene3D" id="3.40.50.1820">
    <property type="entry name" value="alpha/beta hydrolase"/>
    <property type="match status" value="1"/>
</dbReference>
<dbReference type="Proteomes" id="UP001602089">
    <property type="component" value="Unassembled WGS sequence"/>
</dbReference>
<dbReference type="SUPFAM" id="SSF52317">
    <property type="entry name" value="Class I glutamine amidotransferase-like"/>
    <property type="match status" value="1"/>
</dbReference>
<dbReference type="InterPro" id="IPR029062">
    <property type="entry name" value="Class_I_gatase-like"/>
</dbReference>
<dbReference type="InterPro" id="IPR018060">
    <property type="entry name" value="HTH_AraC"/>
</dbReference>
<reference evidence="4 5" key="1">
    <citation type="submission" date="2024-10" db="EMBL/GenBank/DDBJ databases">
        <title>The Natural Products Discovery Center: Release of the First 8490 Sequenced Strains for Exploring Actinobacteria Biosynthetic Diversity.</title>
        <authorList>
            <person name="Kalkreuter E."/>
            <person name="Kautsar S.A."/>
            <person name="Yang D."/>
            <person name="Bader C.D."/>
            <person name="Teijaro C.N."/>
            <person name="Fluegel L."/>
            <person name="Davis C.M."/>
            <person name="Simpson J.R."/>
            <person name="Lauterbach L."/>
            <person name="Steele A.D."/>
            <person name="Gui C."/>
            <person name="Meng S."/>
            <person name="Li G."/>
            <person name="Viehrig K."/>
            <person name="Ye F."/>
            <person name="Su P."/>
            <person name="Kiefer A.F."/>
            <person name="Nichols A."/>
            <person name="Cepeda A.J."/>
            <person name="Yan W."/>
            <person name="Fan B."/>
            <person name="Jiang Y."/>
            <person name="Adhikari A."/>
            <person name="Zheng C.-J."/>
            <person name="Schuster L."/>
            <person name="Cowan T.M."/>
            <person name="Smanski M.J."/>
            <person name="Chevrette M.G."/>
            <person name="De Carvalho L.P.S."/>
            <person name="Shen B."/>
        </authorList>
    </citation>
    <scope>NUCLEOTIDE SEQUENCE [LARGE SCALE GENOMIC DNA]</scope>
    <source>
        <strain evidence="4 5">NPDC001867</strain>
    </source>
</reference>
<organism evidence="4 5">
    <name type="scientific">Nocardia elegans</name>
    <dbReference type="NCBI Taxonomy" id="300029"/>
    <lineage>
        <taxon>Bacteria</taxon>
        <taxon>Bacillati</taxon>
        <taxon>Actinomycetota</taxon>
        <taxon>Actinomycetes</taxon>
        <taxon>Mycobacteriales</taxon>
        <taxon>Nocardiaceae</taxon>
        <taxon>Nocardia</taxon>
    </lineage>
</organism>
<dbReference type="SUPFAM" id="SSF53474">
    <property type="entry name" value="alpha/beta-Hydrolases"/>
    <property type="match status" value="1"/>
</dbReference>
<feature type="domain" description="HTH araC/xylS-type" evidence="3">
    <location>
        <begin position="324"/>
        <end position="422"/>
    </location>
</feature>
<dbReference type="CDD" id="cd03137">
    <property type="entry name" value="GATase1_AraC_1"/>
    <property type="match status" value="1"/>
</dbReference>
<dbReference type="SUPFAM" id="SSF46689">
    <property type="entry name" value="Homeodomain-like"/>
    <property type="match status" value="2"/>
</dbReference>
<proteinExistence type="predicted"/>
<dbReference type="InterPro" id="IPR009057">
    <property type="entry name" value="Homeodomain-like_sf"/>
</dbReference>